<comment type="caution">
    <text evidence="2">The sequence shown here is derived from an EMBL/GenBank/DDBJ whole genome shotgun (WGS) entry which is preliminary data.</text>
</comment>
<keyword evidence="1" id="KW-0472">Membrane</keyword>
<reference evidence="2 3" key="1">
    <citation type="submission" date="2023-12" db="EMBL/GenBank/DDBJ databases">
        <title>Novel species of the genus Arcicella isolated from rivers.</title>
        <authorList>
            <person name="Lu H."/>
        </authorList>
    </citation>
    <scope>NUCLEOTIDE SEQUENCE [LARGE SCALE GENOMIC DNA]</scope>
    <source>
        <strain evidence="2 3">KCTC 23307</strain>
    </source>
</reference>
<keyword evidence="1" id="KW-0812">Transmembrane</keyword>
<proteinExistence type="predicted"/>
<name>A0ABU5QB47_9BACT</name>
<evidence type="ECO:0000313" key="3">
    <source>
        <dbReference type="Proteomes" id="UP001302949"/>
    </source>
</evidence>
<keyword evidence="1" id="KW-1133">Transmembrane helix</keyword>
<evidence type="ECO:0000256" key="1">
    <source>
        <dbReference type="SAM" id="Phobius"/>
    </source>
</evidence>
<sequence>MKKTYFATNETSPKRKRLFYAMSMLMGLFFTSLFFACREDIDPNPTKEETKSFVSYLIKAGNNFAENNSYPSTEVTSLKFQAIFDSSCIYKTIDPINQFDINKLYGVADCSSFHQVNSARFGWNWVENAMHIHAYCYVNGVRQWKELGTVPLNTASDYELIIQPSYYLFKLNGKADTLSRGCSGNTAVGYKLYPYFGGDETAPHDITIKIKEL</sequence>
<gene>
    <name evidence="2" type="ORF">VB248_11990</name>
</gene>
<dbReference type="RefSeq" id="WP_323297021.1">
    <property type="nucleotide sequence ID" value="NZ_JAYFUM010000012.1"/>
</dbReference>
<organism evidence="2 3">
    <name type="scientific">Arcicella rigui</name>
    <dbReference type="NCBI Taxonomy" id="797020"/>
    <lineage>
        <taxon>Bacteria</taxon>
        <taxon>Pseudomonadati</taxon>
        <taxon>Bacteroidota</taxon>
        <taxon>Cytophagia</taxon>
        <taxon>Cytophagales</taxon>
        <taxon>Flectobacillaceae</taxon>
        <taxon>Arcicella</taxon>
    </lineage>
</organism>
<feature type="transmembrane region" description="Helical" evidence="1">
    <location>
        <begin position="18"/>
        <end position="36"/>
    </location>
</feature>
<keyword evidence="3" id="KW-1185">Reference proteome</keyword>
<evidence type="ECO:0000313" key="2">
    <source>
        <dbReference type="EMBL" id="MEA5139862.1"/>
    </source>
</evidence>
<dbReference type="EMBL" id="JAYFUM010000012">
    <property type="protein sequence ID" value="MEA5139862.1"/>
    <property type="molecule type" value="Genomic_DNA"/>
</dbReference>
<dbReference type="Proteomes" id="UP001302949">
    <property type="component" value="Unassembled WGS sequence"/>
</dbReference>
<protein>
    <submittedName>
        <fullName evidence="2">Uncharacterized protein</fullName>
    </submittedName>
</protein>
<accession>A0ABU5QB47</accession>